<dbReference type="InterPro" id="IPR051095">
    <property type="entry name" value="Dros_DevTransReg"/>
</dbReference>
<dbReference type="InterPro" id="IPR011333">
    <property type="entry name" value="SKP1/BTB/POZ_sf"/>
</dbReference>
<keyword evidence="5" id="KW-0863">Zinc-finger</keyword>
<feature type="region of interest" description="Disordered" evidence="6">
    <location>
        <begin position="242"/>
        <end position="344"/>
    </location>
</feature>
<sequence length="559" mass="63086">METRWALNQAITSRLHELSKSLSEIPPSFQARHLNQLRLPMSNQAAKIPPDLPMSAPPYSFQPDCNQPLPAATAPASMATQRFCLRWNNHQSNLLSVFDQLLHDESFVDVTLAVEGQLLRAHKMVLSACSPYFQGLFMNHPDKHPIVILKDVPYSDMKCLLDFMYRGEVSVDQDRLTHFLRVAESLRIKGLTEVNEEKCDNIANSLSQQNAKIPNLQRIQQQQNKRFAAAATGSMNMLGNYLMQPKRKRGRPRRLSGNSNGDESEAKDSIVHGSPEMLEVKMGMDGFTGNNSDGSTNKEDEDGLKVKEEEDEPVAGTSQEGFSERRNSDDMPVATPENPQPVLHNNNVHCINFNSSLHQEYGLPYTSRPEYPAVLTSPQHQPLELRVEPKPAPPPTEIVDSSSDLEVDEAEPGSELRSEPPDASKQPANGNGLPLDPDGSSTAKRLKRPMVDIDEFMNYEVIVDDPQYDGPVCRYINYSKKISDPDKSARDFCIREKDNLYRCTVCDRVYTHISNFCRHYMTSHKMDVKMYTCPVCCKDFTRKDNMLAHLKIIHKQIAT</sequence>
<accession>U4U0Y0</accession>
<evidence type="ECO:0000313" key="9">
    <source>
        <dbReference type="EMBL" id="ERL86737.1"/>
    </source>
</evidence>
<keyword evidence="3" id="KW-0804">Transcription</keyword>
<comment type="subcellular location">
    <subcellularLocation>
        <location evidence="1">Nucleus</location>
    </subcellularLocation>
</comment>
<gene>
    <name evidence="9" type="ORF">D910_04143</name>
</gene>
<feature type="domain" description="BTB" evidence="7">
    <location>
        <begin position="108"/>
        <end position="173"/>
    </location>
</feature>
<keyword evidence="5" id="KW-0862">Zinc</keyword>
<protein>
    <recommendedName>
        <fullName evidence="11">BTB domain-containing protein</fullName>
    </recommendedName>
</protein>
<dbReference type="InterPro" id="IPR008598">
    <property type="entry name" value="Di19_Zn-bd"/>
</dbReference>
<dbReference type="PROSITE" id="PS50157">
    <property type="entry name" value="ZINC_FINGER_C2H2_2"/>
    <property type="match status" value="2"/>
</dbReference>
<evidence type="ECO:0000256" key="6">
    <source>
        <dbReference type="SAM" id="MobiDB-lite"/>
    </source>
</evidence>
<feature type="domain" description="C2H2-type" evidence="8">
    <location>
        <begin position="501"/>
        <end position="529"/>
    </location>
</feature>
<dbReference type="FunFam" id="3.30.710.10:FF:000091">
    <property type="entry name" value="Lola, isoform F"/>
    <property type="match status" value="1"/>
</dbReference>
<dbReference type="PANTHER" id="PTHR23110:SF82">
    <property type="entry name" value="PROTEIN TRAMTRACK, ALPHA ISOFORM"/>
    <property type="match status" value="1"/>
</dbReference>
<evidence type="ECO:0000256" key="3">
    <source>
        <dbReference type="ARBA" id="ARBA00023163"/>
    </source>
</evidence>
<dbReference type="SMART" id="SM00355">
    <property type="entry name" value="ZnF_C2H2"/>
    <property type="match status" value="2"/>
</dbReference>
<dbReference type="PROSITE" id="PS00028">
    <property type="entry name" value="ZINC_FINGER_C2H2_1"/>
    <property type="match status" value="2"/>
</dbReference>
<organism evidence="9 10">
    <name type="scientific">Dendroctonus ponderosae</name>
    <name type="common">Mountain pine beetle</name>
    <dbReference type="NCBI Taxonomy" id="77166"/>
    <lineage>
        <taxon>Eukaryota</taxon>
        <taxon>Metazoa</taxon>
        <taxon>Ecdysozoa</taxon>
        <taxon>Arthropoda</taxon>
        <taxon>Hexapoda</taxon>
        <taxon>Insecta</taxon>
        <taxon>Pterygota</taxon>
        <taxon>Neoptera</taxon>
        <taxon>Endopterygota</taxon>
        <taxon>Coleoptera</taxon>
        <taxon>Polyphaga</taxon>
        <taxon>Cucujiformia</taxon>
        <taxon>Curculionidae</taxon>
        <taxon>Scolytinae</taxon>
        <taxon>Dendroctonus</taxon>
    </lineage>
</organism>
<dbReference type="InterPro" id="IPR000210">
    <property type="entry name" value="BTB/POZ_dom"/>
</dbReference>
<dbReference type="SUPFAM" id="SSF54695">
    <property type="entry name" value="POZ domain"/>
    <property type="match status" value="1"/>
</dbReference>
<dbReference type="Pfam" id="PF05605">
    <property type="entry name" value="zf-Di19"/>
    <property type="match status" value="1"/>
</dbReference>
<feature type="compositionally biased region" description="Acidic residues" evidence="6">
    <location>
        <begin position="403"/>
        <end position="412"/>
    </location>
</feature>
<dbReference type="PANTHER" id="PTHR23110">
    <property type="entry name" value="BTB DOMAIN TRANSCRIPTION FACTOR"/>
    <property type="match status" value="1"/>
</dbReference>
<dbReference type="SUPFAM" id="SSF57667">
    <property type="entry name" value="beta-beta-alpha zinc fingers"/>
    <property type="match status" value="2"/>
</dbReference>
<dbReference type="STRING" id="77166.U4U0Y0"/>
<dbReference type="EMBL" id="KB631852">
    <property type="protein sequence ID" value="ERL86737.1"/>
    <property type="molecule type" value="Genomic_DNA"/>
</dbReference>
<dbReference type="AlphaFoldDB" id="U4U0Y0"/>
<dbReference type="GO" id="GO:0002009">
    <property type="term" value="P:morphogenesis of an epithelium"/>
    <property type="evidence" value="ECO:0007669"/>
    <property type="project" value="UniProtKB-ARBA"/>
</dbReference>
<dbReference type="GO" id="GO:0061061">
    <property type="term" value="P:muscle structure development"/>
    <property type="evidence" value="ECO:0007669"/>
    <property type="project" value="UniProtKB-ARBA"/>
</dbReference>
<dbReference type="Gene3D" id="3.30.710.10">
    <property type="entry name" value="Potassium Channel Kv1.1, Chain A"/>
    <property type="match status" value="1"/>
</dbReference>
<keyword evidence="4" id="KW-0539">Nucleus</keyword>
<feature type="region of interest" description="Disordered" evidence="6">
    <location>
        <begin position="385"/>
        <end position="446"/>
    </location>
</feature>
<keyword evidence="2" id="KW-0805">Transcription regulation</keyword>
<dbReference type="InterPro" id="IPR036236">
    <property type="entry name" value="Znf_C2H2_sf"/>
</dbReference>
<dbReference type="Gene3D" id="3.30.160.60">
    <property type="entry name" value="Classic Zinc Finger"/>
    <property type="match status" value="2"/>
</dbReference>
<dbReference type="GO" id="GO:0042051">
    <property type="term" value="P:compound eye photoreceptor development"/>
    <property type="evidence" value="ECO:0007669"/>
    <property type="project" value="UniProtKB-ARBA"/>
</dbReference>
<dbReference type="GO" id="GO:0008270">
    <property type="term" value="F:zinc ion binding"/>
    <property type="evidence" value="ECO:0007669"/>
    <property type="project" value="UniProtKB-KW"/>
</dbReference>
<evidence type="ECO:0000256" key="4">
    <source>
        <dbReference type="ARBA" id="ARBA00023242"/>
    </source>
</evidence>
<dbReference type="GO" id="GO:0048477">
    <property type="term" value="P:oogenesis"/>
    <property type="evidence" value="ECO:0007669"/>
    <property type="project" value="UniProtKB-ARBA"/>
</dbReference>
<name>U4U0Y0_DENPD</name>
<evidence type="ECO:0000259" key="8">
    <source>
        <dbReference type="PROSITE" id="PS50157"/>
    </source>
</evidence>
<reference evidence="9 10" key="1">
    <citation type="journal article" date="2013" name="Genome Biol.">
        <title>Draft genome of the mountain pine beetle, Dendroctonus ponderosae Hopkins, a major forest pest.</title>
        <authorList>
            <person name="Keeling C.I."/>
            <person name="Yuen M.M."/>
            <person name="Liao N.Y."/>
            <person name="Docking T.R."/>
            <person name="Chan S.K."/>
            <person name="Taylor G.A."/>
            <person name="Palmquist D.L."/>
            <person name="Jackman S.D."/>
            <person name="Nguyen A."/>
            <person name="Li M."/>
            <person name="Henderson H."/>
            <person name="Janes J.K."/>
            <person name="Zhao Y."/>
            <person name="Pandoh P."/>
            <person name="Moore R."/>
            <person name="Sperling F.A."/>
            <person name="Huber D.P."/>
            <person name="Birol I."/>
            <person name="Jones S.J."/>
            <person name="Bohlmann J."/>
        </authorList>
    </citation>
    <scope>NUCLEOTIDE SEQUENCE</scope>
</reference>
<dbReference type="GO" id="GO:0045165">
    <property type="term" value="P:cell fate commitment"/>
    <property type="evidence" value="ECO:0007669"/>
    <property type="project" value="UniProtKB-ARBA"/>
</dbReference>
<evidence type="ECO:0008006" key="11">
    <source>
        <dbReference type="Google" id="ProtNLM"/>
    </source>
</evidence>
<proteinExistence type="predicted"/>
<evidence type="ECO:0000313" key="10">
    <source>
        <dbReference type="Proteomes" id="UP000030742"/>
    </source>
</evidence>
<dbReference type="CDD" id="cd18315">
    <property type="entry name" value="BTB_POZ_BAB-like"/>
    <property type="match status" value="1"/>
</dbReference>
<dbReference type="Proteomes" id="UP000030742">
    <property type="component" value="Unassembled WGS sequence"/>
</dbReference>
<evidence type="ECO:0000256" key="2">
    <source>
        <dbReference type="ARBA" id="ARBA00023015"/>
    </source>
</evidence>
<dbReference type="InterPro" id="IPR013087">
    <property type="entry name" value="Znf_C2H2_type"/>
</dbReference>
<keyword evidence="5" id="KW-0479">Metal-binding</keyword>
<dbReference type="Pfam" id="PF00651">
    <property type="entry name" value="BTB"/>
    <property type="match status" value="1"/>
</dbReference>
<evidence type="ECO:0000256" key="5">
    <source>
        <dbReference type="PROSITE-ProRule" id="PRU00042"/>
    </source>
</evidence>
<dbReference type="SMART" id="SM00225">
    <property type="entry name" value="BTB"/>
    <property type="match status" value="1"/>
</dbReference>
<feature type="domain" description="C2H2-type" evidence="8">
    <location>
        <begin position="531"/>
        <end position="554"/>
    </location>
</feature>
<evidence type="ECO:0000256" key="1">
    <source>
        <dbReference type="ARBA" id="ARBA00004123"/>
    </source>
</evidence>
<dbReference type="GO" id="GO:0045466">
    <property type="term" value="P:R7 cell differentiation"/>
    <property type="evidence" value="ECO:0007669"/>
    <property type="project" value="UniProtKB-ARBA"/>
</dbReference>
<feature type="compositionally biased region" description="Basic residues" evidence="6">
    <location>
        <begin position="245"/>
        <end position="254"/>
    </location>
</feature>
<evidence type="ECO:0000259" key="7">
    <source>
        <dbReference type="PROSITE" id="PS50097"/>
    </source>
</evidence>
<dbReference type="OrthoDB" id="5560627at2759"/>
<dbReference type="FunFam" id="3.30.160.60:FF:001861">
    <property type="entry name" value="Protein tramtrack, beta isoform"/>
    <property type="match status" value="1"/>
</dbReference>
<dbReference type="GO" id="GO:0005634">
    <property type="term" value="C:nucleus"/>
    <property type="evidence" value="ECO:0007669"/>
    <property type="project" value="UniProtKB-SubCell"/>
</dbReference>
<dbReference type="GO" id="GO:0006357">
    <property type="term" value="P:regulation of transcription by RNA polymerase II"/>
    <property type="evidence" value="ECO:0007669"/>
    <property type="project" value="TreeGrafter"/>
</dbReference>
<dbReference type="PROSITE" id="PS50097">
    <property type="entry name" value="BTB"/>
    <property type="match status" value="1"/>
</dbReference>